<dbReference type="EMBL" id="JABFTP020000001">
    <property type="protein sequence ID" value="KAL3267413.1"/>
    <property type="molecule type" value="Genomic_DNA"/>
</dbReference>
<keyword evidence="3" id="KW-1185">Reference proteome</keyword>
<name>A0ABD2MM51_9CUCU</name>
<dbReference type="Gene3D" id="1.10.472.10">
    <property type="entry name" value="Cyclin-like"/>
    <property type="match status" value="1"/>
</dbReference>
<accession>A0ABD2MM51</accession>
<gene>
    <name evidence="2" type="ORF">HHI36_011542</name>
</gene>
<evidence type="ECO:0000313" key="3">
    <source>
        <dbReference type="Proteomes" id="UP001516400"/>
    </source>
</evidence>
<sequence>MIASASVASALCGIGWISKSGKTLEHLLQLLHEITNIEKDYLQQCLHQIEDMLRVSSKLGDSSEESTFCEQKRPDEFTPPLDKIQNHETALTPTDVHDVRF</sequence>
<evidence type="ECO:0000256" key="1">
    <source>
        <dbReference type="SAM" id="MobiDB-lite"/>
    </source>
</evidence>
<comment type="caution">
    <text evidence="2">The sequence shown here is derived from an EMBL/GenBank/DDBJ whole genome shotgun (WGS) entry which is preliminary data.</text>
</comment>
<dbReference type="AlphaFoldDB" id="A0ABD2MM51"/>
<evidence type="ECO:0000313" key="2">
    <source>
        <dbReference type="EMBL" id="KAL3267413.1"/>
    </source>
</evidence>
<dbReference type="Proteomes" id="UP001516400">
    <property type="component" value="Unassembled WGS sequence"/>
</dbReference>
<organism evidence="2 3">
    <name type="scientific">Cryptolaemus montrouzieri</name>
    <dbReference type="NCBI Taxonomy" id="559131"/>
    <lineage>
        <taxon>Eukaryota</taxon>
        <taxon>Metazoa</taxon>
        <taxon>Ecdysozoa</taxon>
        <taxon>Arthropoda</taxon>
        <taxon>Hexapoda</taxon>
        <taxon>Insecta</taxon>
        <taxon>Pterygota</taxon>
        <taxon>Neoptera</taxon>
        <taxon>Endopterygota</taxon>
        <taxon>Coleoptera</taxon>
        <taxon>Polyphaga</taxon>
        <taxon>Cucujiformia</taxon>
        <taxon>Coccinelloidea</taxon>
        <taxon>Coccinellidae</taxon>
        <taxon>Scymninae</taxon>
        <taxon>Scymnini</taxon>
        <taxon>Cryptolaemus</taxon>
    </lineage>
</organism>
<reference evidence="2 3" key="1">
    <citation type="journal article" date="2021" name="BMC Biol.">
        <title>Horizontally acquired antibacterial genes associated with adaptive radiation of ladybird beetles.</title>
        <authorList>
            <person name="Li H.S."/>
            <person name="Tang X.F."/>
            <person name="Huang Y.H."/>
            <person name="Xu Z.Y."/>
            <person name="Chen M.L."/>
            <person name="Du X.Y."/>
            <person name="Qiu B.Y."/>
            <person name="Chen P.T."/>
            <person name="Zhang W."/>
            <person name="Slipinski A."/>
            <person name="Escalona H.E."/>
            <person name="Waterhouse R.M."/>
            <person name="Zwick A."/>
            <person name="Pang H."/>
        </authorList>
    </citation>
    <scope>NUCLEOTIDE SEQUENCE [LARGE SCALE GENOMIC DNA]</scope>
    <source>
        <strain evidence="2">SYSU2018</strain>
    </source>
</reference>
<protein>
    <submittedName>
        <fullName evidence="2">Uncharacterized protein</fullName>
    </submittedName>
</protein>
<proteinExistence type="predicted"/>
<feature type="region of interest" description="Disordered" evidence="1">
    <location>
        <begin position="65"/>
        <end position="101"/>
    </location>
</feature>